<dbReference type="eggNOG" id="COG5650">
    <property type="taxonomic scope" value="Bacteria"/>
</dbReference>
<evidence type="ECO:0000256" key="7">
    <source>
        <dbReference type="ARBA" id="ARBA00024033"/>
    </source>
</evidence>
<keyword evidence="2" id="KW-1003">Cell membrane</keyword>
<dbReference type="GO" id="GO:0016758">
    <property type="term" value="F:hexosyltransferase activity"/>
    <property type="evidence" value="ECO:0007669"/>
    <property type="project" value="InterPro"/>
</dbReference>
<reference evidence="10" key="1">
    <citation type="submission" date="2016-10" db="EMBL/GenBank/DDBJ databases">
        <authorList>
            <person name="Varghese N."/>
        </authorList>
    </citation>
    <scope>NUCLEOTIDE SEQUENCE [LARGE SCALE GENOMIC DNA]</scope>
    <source>
        <strain evidence="10">DSM 45096 / BCRC 16803 / CGMCC 4.1857 / CIP 109030 / JCM 12277 / KCTC 19219 / NBRC 100920 / 33214</strain>
    </source>
</reference>
<keyword evidence="5 8" id="KW-1133">Transmembrane helix</keyword>
<evidence type="ECO:0000313" key="9">
    <source>
        <dbReference type="EMBL" id="SEL75263.1"/>
    </source>
</evidence>
<evidence type="ECO:0000256" key="5">
    <source>
        <dbReference type="ARBA" id="ARBA00022989"/>
    </source>
</evidence>
<evidence type="ECO:0000313" key="10">
    <source>
        <dbReference type="Proteomes" id="UP000183015"/>
    </source>
</evidence>
<dbReference type="STRING" id="235985.SAMN05414137_112184"/>
<name>A0A1H7SRU8_STRJI</name>
<evidence type="ECO:0000256" key="4">
    <source>
        <dbReference type="ARBA" id="ARBA00022692"/>
    </source>
</evidence>
<evidence type="ECO:0000256" key="8">
    <source>
        <dbReference type="SAM" id="Phobius"/>
    </source>
</evidence>
<dbReference type="OrthoDB" id="4099703at2"/>
<feature type="transmembrane region" description="Helical" evidence="8">
    <location>
        <begin position="265"/>
        <end position="283"/>
    </location>
</feature>
<comment type="similarity">
    <text evidence="7">Belongs to the glycosyltransferase 87 family.</text>
</comment>
<evidence type="ECO:0000256" key="3">
    <source>
        <dbReference type="ARBA" id="ARBA00022679"/>
    </source>
</evidence>
<evidence type="ECO:0008006" key="11">
    <source>
        <dbReference type="Google" id="ProtNLM"/>
    </source>
</evidence>
<feature type="transmembrane region" description="Helical" evidence="8">
    <location>
        <begin position="86"/>
        <end position="106"/>
    </location>
</feature>
<keyword evidence="6 8" id="KW-0472">Membrane</keyword>
<proteinExistence type="inferred from homology"/>
<dbReference type="Pfam" id="PF09594">
    <property type="entry name" value="GT87"/>
    <property type="match status" value="1"/>
</dbReference>
<dbReference type="AlphaFoldDB" id="A0A1H7SRU8"/>
<keyword evidence="10" id="KW-1185">Reference proteome</keyword>
<keyword evidence="3" id="KW-0808">Transferase</keyword>
<protein>
    <recommendedName>
        <fullName evidence="11">DUF2029 domain-containing protein</fullName>
    </recommendedName>
</protein>
<keyword evidence="4 8" id="KW-0812">Transmembrane</keyword>
<feature type="transmembrane region" description="Helical" evidence="8">
    <location>
        <begin position="160"/>
        <end position="181"/>
    </location>
</feature>
<organism evidence="9 10">
    <name type="scientific">Streptacidiphilus jiangxiensis</name>
    <dbReference type="NCBI Taxonomy" id="235985"/>
    <lineage>
        <taxon>Bacteria</taxon>
        <taxon>Bacillati</taxon>
        <taxon>Actinomycetota</taxon>
        <taxon>Actinomycetes</taxon>
        <taxon>Kitasatosporales</taxon>
        <taxon>Streptomycetaceae</taxon>
        <taxon>Streptacidiphilus</taxon>
    </lineage>
</organism>
<accession>A0A1H7SRU8</accession>
<evidence type="ECO:0000256" key="6">
    <source>
        <dbReference type="ARBA" id="ARBA00023136"/>
    </source>
</evidence>
<dbReference type="Proteomes" id="UP000183015">
    <property type="component" value="Unassembled WGS sequence"/>
</dbReference>
<comment type="subcellular location">
    <subcellularLocation>
        <location evidence="1">Cell membrane</location>
        <topology evidence="1">Multi-pass membrane protein</topology>
    </subcellularLocation>
</comment>
<dbReference type="EMBL" id="FOAZ01000012">
    <property type="protein sequence ID" value="SEL75263.1"/>
    <property type="molecule type" value="Genomic_DNA"/>
</dbReference>
<gene>
    <name evidence="9" type="ORF">SAMN05414137_112184</name>
</gene>
<dbReference type="InterPro" id="IPR018584">
    <property type="entry name" value="GT87"/>
</dbReference>
<feature type="transmembrane region" description="Helical" evidence="8">
    <location>
        <begin position="121"/>
        <end position="154"/>
    </location>
</feature>
<evidence type="ECO:0000256" key="2">
    <source>
        <dbReference type="ARBA" id="ARBA00022475"/>
    </source>
</evidence>
<dbReference type="GO" id="GO:0005886">
    <property type="term" value="C:plasma membrane"/>
    <property type="evidence" value="ECO:0007669"/>
    <property type="project" value="UniProtKB-SubCell"/>
</dbReference>
<sequence>MAMRLETSGIVRVWAGWTVGRAVLLILVLGALKVPHVDVTSDVKVIYQGWAEVLRTGTYPMDDVTWQYPPLAGLVMLLPLWLPGSYFTAFLTLLVLCDAAALHLLVRAERRHRPGGRPTAAWLWVVAVPLVGPTVYCRFDLVVTAVAIAATLALVARPRLAGVLAGLGAILKVWPVLVLIGAAPRDRAARRSWLACAATCAAVCFAVAVTTHGAFSFLGFQGSRGVEIESLGALPFYFASLAGLHWGRAQMHYGSLEFLGRDVRVIGYAMIGLTVLAFGFLLLWRLRHRVWTAATTADAALTAVLLFTVTSRVISPQYLIWLLGAAAVALTVPDTRIRPVAWMLAVAAPLTFLEFPLWFGELVKRSVLGTSLISARDLLLVAAALVACVRLWRAGPEDAAVVATARTATAQQPPVPTARPTATVR</sequence>
<evidence type="ECO:0000256" key="1">
    <source>
        <dbReference type="ARBA" id="ARBA00004651"/>
    </source>
</evidence>
<feature type="transmembrane region" description="Helical" evidence="8">
    <location>
        <begin position="12"/>
        <end position="32"/>
    </location>
</feature>
<feature type="transmembrane region" description="Helical" evidence="8">
    <location>
        <begin position="340"/>
        <end position="359"/>
    </location>
</feature>
<feature type="transmembrane region" description="Helical" evidence="8">
    <location>
        <begin position="193"/>
        <end position="215"/>
    </location>
</feature>